<proteinExistence type="inferred from homology"/>
<sequence length="120" mass="13468">MVGVDICGFARDTNEELNLSSLDLGAIYPFARDYSDMYKTWQELYLWDSVVATAKKVLGLHVKHLGLARRRHDDKRSSKNSIPSLGFLVALETAQEKFSWMMGECGDGRGGKELVLSEIL</sequence>
<dbReference type="InterPro" id="IPR000322">
    <property type="entry name" value="Glyco_hydro_31_TIM"/>
</dbReference>
<gene>
    <name evidence="3" type="ORF">POTOM_006861</name>
</gene>
<evidence type="ECO:0000259" key="2">
    <source>
        <dbReference type="Pfam" id="PF01055"/>
    </source>
</evidence>
<dbReference type="Proteomes" id="UP000886885">
    <property type="component" value="Chromosome 1D"/>
</dbReference>
<dbReference type="AlphaFoldDB" id="A0A8X8ATZ2"/>
<dbReference type="GO" id="GO:0004553">
    <property type="term" value="F:hydrolase activity, hydrolyzing O-glycosyl compounds"/>
    <property type="evidence" value="ECO:0007669"/>
    <property type="project" value="InterPro"/>
</dbReference>
<dbReference type="GO" id="GO:0005975">
    <property type="term" value="P:carbohydrate metabolic process"/>
    <property type="evidence" value="ECO:0007669"/>
    <property type="project" value="InterPro"/>
</dbReference>
<comment type="caution">
    <text evidence="3">The sequence shown here is derived from an EMBL/GenBank/DDBJ whole genome shotgun (WGS) entry which is preliminary data.</text>
</comment>
<accession>A0A8X8ATZ2</accession>
<feature type="domain" description="Glycoside hydrolase family 31 TIM barrel" evidence="2">
    <location>
        <begin position="1"/>
        <end position="63"/>
    </location>
</feature>
<keyword evidence="4" id="KW-1185">Reference proteome</keyword>
<dbReference type="EMBL" id="JAAWWB010000002">
    <property type="protein sequence ID" value="KAG6790698.1"/>
    <property type="molecule type" value="Genomic_DNA"/>
</dbReference>
<keyword evidence="1" id="KW-0326">Glycosidase</keyword>
<evidence type="ECO:0000313" key="4">
    <source>
        <dbReference type="Proteomes" id="UP000886885"/>
    </source>
</evidence>
<protein>
    <recommendedName>
        <fullName evidence="2">Glycoside hydrolase family 31 TIM barrel domain-containing protein</fullName>
    </recommendedName>
</protein>
<dbReference type="OrthoDB" id="1916855at2759"/>
<reference evidence="3" key="1">
    <citation type="journal article" date="2020" name="bioRxiv">
        <title>Hybrid origin of Populus tomentosa Carr. identified through genome sequencing and phylogenomic analysis.</title>
        <authorList>
            <person name="An X."/>
            <person name="Gao K."/>
            <person name="Chen Z."/>
            <person name="Li J."/>
            <person name="Yang X."/>
            <person name="Yang X."/>
            <person name="Zhou J."/>
            <person name="Guo T."/>
            <person name="Zhao T."/>
            <person name="Huang S."/>
            <person name="Miao D."/>
            <person name="Khan W.U."/>
            <person name="Rao P."/>
            <person name="Ye M."/>
            <person name="Lei B."/>
            <person name="Liao W."/>
            <person name="Wang J."/>
            <person name="Ji L."/>
            <person name="Li Y."/>
            <person name="Guo B."/>
            <person name="Mustafa N.S."/>
            <person name="Li S."/>
            <person name="Yun Q."/>
            <person name="Keller S.R."/>
            <person name="Mao J."/>
            <person name="Zhang R."/>
            <person name="Strauss S.H."/>
        </authorList>
    </citation>
    <scope>NUCLEOTIDE SEQUENCE</scope>
    <source>
        <strain evidence="3">GM15</strain>
        <tissue evidence="3">Leaf</tissue>
    </source>
</reference>
<comment type="similarity">
    <text evidence="1">Belongs to the glycosyl hydrolase 31 family.</text>
</comment>
<evidence type="ECO:0000313" key="3">
    <source>
        <dbReference type="EMBL" id="KAG6790698.1"/>
    </source>
</evidence>
<keyword evidence="1" id="KW-0378">Hydrolase</keyword>
<name>A0A8X8ATZ2_POPTO</name>
<organism evidence="3 4">
    <name type="scientific">Populus tomentosa</name>
    <name type="common">Chinese white poplar</name>
    <dbReference type="NCBI Taxonomy" id="118781"/>
    <lineage>
        <taxon>Eukaryota</taxon>
        <taxon>Viridiplantae</taxon>
        <taxon>Streptophyta</taxon>
        <taxon>Embryophyta</taxon>
        <taxon>Tracheophyta</taxon>
        <taxon>Spermatophyta</taxon>
        <taxon>Magnoliopsida</taxon>
        <taxon>eudicotyledons</taxon>
        <taxon>Gunneridae</taxon>
        <taxon>Pentapetalae</taxon>
        <taxon>rosids</taxon>
        <taxon>fabids</taxon>
        <taxon>Malpighiales</taxon>
        <taxon>Salicaceae</taxon>
        <taxon>Saliceae</taxon>
        <taxon>Populus</taxon>
    </lineage>
</organism>
<evidence type="ECO:0000256" key="1">
    <source>
        <dbReference type="RuleBase" id="RU361185"/>
    </source>
</evidence>
<dbReference type="Pfam" id="PF01055">
    <property type="entry name" value="Glyco_hydro_31_2nd"/>
    <property type="match status" value="1"/>
</dbReference>